<dbReference type="Gene3D" id="3.30.1870.10">
    <property type="entry name" value="EreA-like, domain 2"/>
    <property type="match status" value="1"/>
</dbReference>
<dbReference type="Proteomes" id="UP000779507">
    <property type="component" value="Unassembled WGS sequence"/>
</dbReference>
<comment type="caution">
    <text evidence="1">The sequence shown here is derived from an EMBL/GenBank/DDBJ whole genome shotgun (WGS) entry which is preliminary data.</text>
</comment>
<sequence length="430" mass="47163">MKVILLLRYLLLWAVLLPGAPGAWVQTAAAESVFAGAPLETIEAGKEKFALFDKVFYDNQLFLLGEAHGVRGPQALDFALLKYLNARAGVRTYVAEVDCAKAYYLNEYLRTGQDSTLRLVFRSWVAGRAQWANQEFYQKIQRIRALNQTLPAARRIRFVGLDALQDLPLAADYLAVLLRTAPLAPGARSRIDSVVAVLRQPGAPGLMGVARRALAGVGPEARCDDLRHALANAAYDLRAGRREDNIFVNFQALVQTKRLAHEKLYGMWGLGHVLQSPLQNGFSDLAARIRQRALPMHDKVVSVLCVFSECRMLYPTDGLPGPWQAAGQPYTVTDKFNHDGPLVTVTGLADLKQRTAPGSTTLVRLDAPGATATRQPIQLRYAPGMPLEQQMQFRPELPATAYVQYLVLVRGSGPVTPLGPPEAAVTSRGQ</sequence>
<organism evidence="1 2">
    <name type="scientific">Hymenobacter caeli</name>
    <dbReference type="NCBI Taxonomy" id="2735894"/>
    <lineage>
        <taxon>Bacteria</taxon>
        <taxon>Pseudomonadati</taxon>
        <taxon>Bacteroidota</taxon>
        <taxon>Cytophagia</taxon>
        <taxon>Cytophagales</taxon>
        <taxon>Hymenobacteraceae</taxon>
        <taxon>Hymenobacter</taxon>
    </lineage>
</organism>
<gene>
    <name evidence="1" type="ORF">HNP98_000965</name>
</gene>
<evidence type="ECO:0008006" key="3">
    <source>
        <dbReference type="Google" id="ProtNLM"/>
    </source>
</evidence>
<dbReference type="EMBL" id="JABSNP010000003">
    <property type="protein sequence ID" value="NRT18154.1"/>
    <property type="molecule type" value="Genomic_DNA"/>
</dbReference>
<dbReference type="SUPFAM" id="SSF159501">
    <property type="entry name" value="EreA/ChaN-like"/>
    <property type="match status" value="1"/>
</dbReference>
<reference evidence="1 2" key="1">
    <citation type="submission" date="2020-05" db="EMBL/GenBank/DDBJ databases">
        <title>Genomic Encyclopedia of Type Strains, Phase IV (KMG-V): Genome sequencing to study the core and pangenomes of soil and plant-associated prokaryotes.</title>
        <authorList>
            <person name="Whitman W."/>
        </authorList>
    </citation>
    <scope>NUCLEOTIDE SEQUENCE [LARGE SCALE GENOMIC DNA]</scope>
    <source>
        <strain evidence="1 2">9A</strain>
    </source>
</reference>
<evidence type="ECO:0000313" key="2">
    <source>
        <dbReference type="Proteomes" id="UP000779507"/>
    </source>
</evidence>
<accession>A0ABX2FP16</accession>
<name>A0ABX2FP16_9BACT</name>
<protein>
    <recommendedName>
        <fullName evidence="3">Erythromycin esterase family protein</fullName>
    </recommendedName>
</protein>
<proteinExistence type="predicted"/>
<keyword evidence="2" id="KW-1185">Reference proteome</keyword>
<evidence type="ECO:0000313" key="1">
    <source>
        <dbReference type="EMBL" id="NRT18154.1"/>
    </source>
</evidence>
<dbReference type="RefSeq" id="WP_173808897.1">
    <property type="nucleotide sequence ID" value="NZ_JABSNP010000003.1"/>
</dbReference>
<dbReference type="InterPro" id="IPR007815">
    <property type="entry name" value="Emycin_Estase"/>
</dbReference>
<dbReference type="Pfam" id="PF05139">
    <property type="entry name" value="Erythro_esteras"/>
    <property type="match status" value="1"/>
</dbReference>